<dbReference type="Gene3D" id="1.20.1280.50">
    <property type="match status" value="1"/>
</dbReference>
<evidence type="ECO:0000313" key="6">
    <source>
        <dbReference type="Proteomes" id="UP000193467"/>
    </source>
</evidence>
<evidence type="ECO:0000256" key="2">
    <source>
        <dbReference type="PROSITE-ProRule" id="PRU00339"/>
    </source>
</evidence>
<dbReference type="PANTHER" id="PTHR12874:SF9">
    <property type="entry name" value="F-BOX ONLY PROTEIN 48"/>
    <property type="match status" value="1"/>
</dbReference>
<dbReference type="GO" id="GO:0019005">
    <property type="term" value="C:SCF ubiquitin ligase complex"/>
    <property type="evidence" value="ECO:0007669"/>
    <property type="project" value="TreeGrafter"/>
</dbReference>
<evidence type="ECO:0000259" key="4">
    <source>
        <dbReference type="Pfam" id="PF19270"/>
    </source>
</evidence>
<accession>A0A1Y2FXN7</accession>
<protein>
    <recommendedName>
        <fullName evidence="4">F-box protein Hrt3/FBXO9 C-terminal domain-containing protein</fullName>
    </recommendedName>
</protein>
<feature type="region of interest" description="Disordered" evidence="3">
    <location>
        <begin position="331"/>
        <end position="351"/>
    </location>
</feature>
<dbReference type="GO" id="GO:0031146">
    <property type="term" value="P:SCF-dependent proteasomal ubiquitin-dependent protein catabolic process"/>
    <property type="evidence" value="ECO:0007669"/>
    <property type="project" value="TreeGrafter"/>
</dbReference>
<dbReference type="InParanoid" id="A0A1Y2FXN7"/>
<dbReference type="InterPro" id="IPR019734">
    <property type="entry name" value="TPR_rpt"/>
</dbReference>
<evidence type="ECO:0000313" key="5">
    <source>
        <dbReference type="EMBL" id="ORY88064.1"/>
    </source>
</evidence>
<evidence type="ECO:0000256" key="3">
    <source>
        <dbReference type="SAM" id="MobiDB-lite"/>
    </source>
</evidence>
<feature type="compositionally biased region" description="Low complexity" evidence="3">
    <location>
        <begin position="48"/>
        <end position="72"/>
    </location>
</feature>
<dbReference type="FunCoup" id="A0A1Y2FXN7">
    <property type="interactions" value="63"/>
</dbReference>
<dbReference type="OrthoDB" id="2117972at2759"/>
<dbReference type="PANTHER" id="PTHR12874">
    <property type="entry name" value="F-BOX ONLY PROTEIN 48-RELATED"/>
    <property type="match status" value="1"/>
</dbReference>
<dbReference type="Pfam" id="PF19270">
    <property type="entry name" value="FBO_C"/>
    <property type="match status" value="1"/>
</dbReference>
<feature type="compositionally biased region" description="Basic residues" evidence="3">
    <location>
        <begin position="342"/>
        <end position="351"/>
    </location>
</feature>
<feature type="region of interest" description="Disordered" evidence="3">
    <location>
        <begin position="150"/>
        <end position="182"/>
    </location>
</feature>
<organism evidence="5 6">
    <name type="scientific">Leucosporidium creatinivorum</name>
    <dbReference type="NCBI Taxonomy" id="106004"/>
    <lineage>
        <taxon>Eukaryota</taxon>
        <taxon>Fungi</taxon>
        <taxon>Dikarya</taxon>
        <taxon>Basidiomycota</taxon>
        <taxon>Pucciniomycotina</taxon>
        <taxon>Microbotryomycetes</taxon>
        <taxon>Leucosporidiales</taxon>
        <taxon>Leucosporidium</taxon>
    </lineage>
</organism>
<feature type="region of interest" description="Disordered" evidence="3">
    <location>
        <begin position="1"/>
        <end position="97"/>
    </location>
</feature>
<feature type="domain" description="F-box protein Hrt3/FBXO9 C-terminal" evidence="4">
    <location>
        <begin position="424"/>
        <end position="567"/>
    </location>
</feature>
<dbReference type="Proteomes" id="UP000193467">
    <property type="component" value="Unassembled WGS sequence"/>
</dbReference>
<feature type="compositionally biased region" description="Basic and acidic residues" evidence="3">
    <location>
        <begin position="79"/>
        <end position="97"/>
    </location>
</feature>
<dbReference type="STRING" id="106004.A0A1Y2FXN7"/>
<evidence type="ECO:0000256" key="1">
    <source>
        <dbReference type="ARBA" id="ARBA00022786"/>
    </source>
</evidence>
<sequence>MTPPHRTEPPEAVAPELEQELSNFRREWIEESKRRKAAPQAPTPRSPPRAAAAELTQARTDSSPPAASSSSPTRRRTARRDSTGIEERMEGMVLEEKWKPKAPQTALEMYAEAVASEREGRLNDALSSYRQAFRLDPDVDKAYHRAVVAPHASRASEPHGHLPSTSTSTSTDPKPNPRLLEKEPADPHAFQFQRTLQMHPDYAPESEHRSVEAVEEGMGAGTAHEDTTHPSSTTFLFQSLMRSIAANPYERPTPAIDVSTSSTSPPIEPSPLKAKAEAAPSATTPEQALADLTFIPEDPELPLPLLVLPREVLLLILRFLALTSVIPPPRPSQVNEPAPAFKSKRGPRKKTLKEEMTAIEMDLELEDVDRPWKMDVEALERFARTCRAGRILTLDTGIWRALCRQIYIPPHQISREEDALQIVKSHGSDWRRCFIEHPRLRFDGCYISVVTYLRRGEGASWYAPSHLITFYRYFRFYASGLVISLLSTDAPGSVVRGLNPSLRVKGLTFGRWRLRGDEVELWGLEDPSVEESRRKYSFRVNCRLKSSTRGRMNKLEMLSMATEHRTTLELEGLPIKPTKPFFFSKVASY</sequence>
<keyword evidence="6" id="KW-1185">Reference proteome</keyword>
<gene>
    <name evidence="5" type="ORF">BCR35DRAFT_277109</name>
</gene>
<dbReference type="AlphaFoldDB" id="A0A1Y2FXN7"/>
<name>A0A1Y2FXN7_9BASI</name>
<feature type="region of interest" description="Disordered" evidence="3">
    <location>
        <begin position="253"/>
        <end position="279"/>
    </location>
</feature>
<feature type="compositionally biased region" description="Basic and acidic residues" evidence="3">
    <location>
        <begin position="23"/>
        <end position="33"/>
    </location>
</feature>
<feature type="repeat" description="TPR" evidence="2">
    <location>
        <begin position="106"/>
        <end position="139"/>
    </location>
</feature>
<proteinExistence type="predicted"/>
<feature type="region of interest" description="Disordered" evidence="3">
    <location>
        <begin position="203"/>
        <end position="230"/>
    </location>
</feature>
<dbReference type="GO" id="GO:0005737">
    <property type="term" value="C:cytoplasm"/>
    <property type="evidence" value="ECO:0007669"/>
    <property type="project" value="TreeGrafter"/>
</dbReference>
<keyword evidence="2" id="KW-0802">TPR repeat</keyword>
<reference evidence="5 6" key="1">
    <citation type="submission" date="2016-07" db="EMBL/GenBank/DDBJ databases">
        <title>Pervasive Adenine N6-methylation of Active Genes in Fungi.</title>
        <authorList>
            <consortium name="DOE Joint Genome Institute"/>
            <person name="Mondo S.J."/>
            <person name="Dannebaum R.O."/>
            <person name="Kuo R.C."/>
            <person name="Labutti K."/>
            <person name="Haridas S."/>
            <person name="Kuo A."/>
            <person name="Salamov A."/>
            <person name="Ahrendt S.R."/>
            <person name="Lipzen A."/>
            <person name="Sullivan W."/>
            <person name="Andreopoulos W.B."/>
            <person name="Clum A."/>
            <person name="Lindquist E."/>
            <person name="Daum C."/>
            <person name="Ramamoorthy G.K."/>
            <person name="Gryganskyi A."/>
            <person name="Culley D."/>
            <person name="Magnuson J.K."/>
            <person name="James T.Y."/>
            <person name="O'Malley M.A."/>
            <person name="Stajich J.E."/>
            <person name="Spatafora J.W."/>
            <person name="Visel A."/>
            <person name="Grigoriev I.V."/>
        </authorList>
    </citation>
    <scope>NUCLEOTIDE SEQUENCE [LARGE SCALE GENOMIC DNA]</scope>
    <source>
        <strain evidence="5 6">62-1032</strain>
    </source>
</reference>
<dbReference type="EMBL" id="MCGR01000012">
    <property type="protein sequence ID" value="ORY88064.1"/>
    <property type="molecule type" value="Genomic_DNA"/>
</dbReference>
<keyword evidence="1" id="KW-0833">Ubl conjugation pathway</keyword>
<comment type="caution">
    <text evidence="5">The sequence shown here is derived from an EMBL/GenBank/DDBJ whole genome shotgun (WGS) entry which is preliminary data.</text>
</comment>
<dbReference type="InterPro" id="IPR045464">
    <property type="entry name" value="Hrt3/FBXO9_C"/>
</dbReference>
<feature type="non-terminal residue" evidence="5">
    <location>
        <position position="589"/>
    </location>
</feature>
<dbReference type="PROSITE" id="PS50005">
    <property type="entry name" value="TPR"/>
    <property type="match status" value="1"/>
</dbReference>